<name>A0A1I6N0J5_9BACT</name>
<feature type="region of interest" description="Disordered" evidence="16">
    <location>
        <begin position="350"/>
        <end position="431"/>
    </location>
</feature>
<feature type="domain" description="FtsK" evidence="18">
    <location>
        <begin position="589"/>
        <end position="787"/>
    </location>
</feature>
<evidence type="ECO:0000256" key="14">
    <source>
        <dbReference type="PROSITE-ProRule" id="PRU00289"/>
    </source>
</evidence>
<feature type="binding site" evidence="14">
    <location>
        <begin position="606"/>
        <end position="613"/>
    </location>
    <ligand>
        <name>ATP</name>
        <dbReference type="ChEBI" id="CHEBI:30616"/>
    </ligand>
</feature>
<comment type="subcellular location">
    <subcellularLocation>
        <location evidence="1">Cell membrane</location>
        <topology evidence="1">Multi-pass membrane protein</topology>
    </subcellularLocation>
</comment>
<dbReference type="Gene3D" id="3.30.980.40">
    <property type="match status" value="1"/>
</dbReference>
<feature type="transmembrane region" description="Helical" evidence="17">
    <location>
        <begin position="114"/>
        <end position="136"/>
    </location>
</feature>
<feature type="compositionally biased region" description="Low complexity" evidence="16">
    <location>
        <begin position="400"/>
        <end position="414"/>
    </location>
</feature>
<evidence type="ECO:0000256" key="16">
    <source>
        <dbReference type="SAM" id="MobiDB-lite"/>
    </source>
</evidence>
<dbReference type="Gene3D" id="3.40.50.300">
    <property type="entry name" value="P-loop containing nucleotide triphosphate hydrolases"/>
    <property type="match status" value="1"/>
</dbReference>
<evidence type="ECO:0000256" key="4">
    <source>
        <dbReference type="ARBA" id="ARBA00022618"/>
    </source>
</evidence>
<keyword evidence="8 14" id="KW-0067">ATP-binding</keyword>
<dbReference type="Pfam" id="PF01580">
    <property type="entry name" value="FtsK_SpoIIIE"/>
    <property type="match status" value="1"/>
</dbReference>
<keyword evidence="7" id="KW-0159">Chromosome partition</keyword>
<evidence type="ECO:0000259" key="18">
    <source>
        <dbReference type="PROSITE" id="PS50901"/>
    </source>
</evidence>
<evidence type="ECO:0000256" key="8">
    <source>
        <dbReference type="ARBA" id="ARBA00022840"/>
    </source>
</evidence>
<evidence type="ECO:0000256" key="12">
    <source>
        <dbReference type="ARBA" id="ARBA00023306"/>
    </source>
</evidence>
<feature type="transmembrane region" description="Helical" evidence="17">
    <location>
        <begin position="70"/>
        <end position="93"/>
    </location>
</feature>
<dbReference type="RefSeq" id="WP_089843526.1">
    <property type="nucleotide sequence ID" value="NZ_FOZL01000002.1"/>
</dbReference>
<keyword evidence="9 17" id="KW-1133">Transmembrane helix</keyword>
<comment type="subunit">
    <text evidence="13">Homohexamer. Forms a ring that surrounds DNA.</text>
</comment>
<keyword evidence="12" id="KW-0131">Cell cycle</keyword>
<accession>A0A1I6N0J5</accession>
<feature type="compositionally biased region" description="Pro residues" evidence="16">
    <location>
        <begin position="415"/>
        <end position="427"/>
    </location>
</feature>
<dbReference type="Gene3D" id="1.10.10.10">
    <property type="entry name" value="Winged helix-like DNA-binding domain superfamily/Winged helix DNA-binding domain"/>
    <property type="match status" value="1"/>
</dbReference>
<organism evidence="19 20">
    <name type="scientific">Granulicella pectinivorans</name>
    <dbReference type="NCBI Taxonomy" id="474950"/>
    <lineage>
        <taxon>Bacteria</taxon>
        <taxon>Pseudomonadati</taxon>
        <taxon>Acidobacteriota</taxon>
        <taxon>Terriglobia</taxon>
        <taxon>Terriglobales</taxon>
        <taxon>Acidobacteriaceae</taxon>
        <taxon>Granulicella</taxon>
    </lineage>
</organism>
<dbReference type="Pfam" id="PF17854">
    <property type="entry name" value="FtsK_alpha"/>
    <property type="match status" value="1"/>
</dbReference>
<evidence type="ECO:0000256" key="2">
    <source>
        <dbReference type="ARBA" id="ARBA00006474"/>
    </source>
</evidence>
<gene>
    <name evidence="19" type="ORF">SAMN05421771_4202</name>
</gene>
<dbReference type="Pfam" id="PF13491">
    <property type="entry name" value="FtsK_4TM"/>
    <property type="match status" value="1"/>
</dbReference>
<dbReference type="InterPro" id="IPR036390">
    <property type="entry name" value="WH_DNA-bd_sf"/>
</dbReference>
<dbReference type="AlphaFoldDB" id="A0A1I6N0J5"/>
<evidence type="ECO:0000256" key="11">
    <source>
        <dbReference type="ARBA" id="ARBA00023136"/>
    </source>
</evidence>
<dbReference type="CDD" id="cd01127">
    <property type="entry name" value="TrwB_TraG_TraD_VirD4"/>
    <property type="match status" value="1"/>
</dbReference>
<evidence type="ECO:0000256" key="13">
    <source>
        <dbReference type="ARBA" id="ARBA00025923"/>
    </source>
</evidence>
<dbReference type="InterPro" id="IPR050206">
    <property type="entry name" value="FtsK/SpoIIIE/SftA"/>
</dbReference>
<evidence type="ECO:0000256" key="3">
    <source>
        <dbReference type="ARBA" id="ARBA00022475"/>
    </source>
</evidence>
<protein>
    <submittedName>
        <fullName evidence="19">DNA segregation ATPase FtsK/SpoIIIE, S-DNA-T family</fullName>
    </submittedName>
</protein>
<feature type="coiled-coil region" evidence="15">
    <location>
        <begin position="658"/>
        <end position="685"/>
    </location>
</feature>
<comment type="similarity">
    <text evidence="2">Belongs to the FtsK/SpoIIIE/SftA family.</text>
</comment>
<dbReference type="GO" id="GO:0005524">
    <property type="term" value="F:ATP binding"/>
    <property type="evidence" value="ECO:0007669"/>
    <property type="project" value="UniProtKB-UniRule"/>
</dbReference>
<dbReference type="InterPro" id="IPR018541">
    <property type="entry name" value="Ftsk_gamma"/>
</dbReference>
<dbReference type="Proteomes" id="UP000199024">
    <property type="component" value="Unassembled WGS sequence"/>
</dbReference>
<dbReference type="GO" id="GO:0003677">
    <property type="term" value="F:DNA binding"/>
    <property type="evidence" value="ECO:0007669"/>
    <property type="project" value="UniProtKB-KW"/>
</dbReference>
<feature type="transmembrane region" description="Helical" evidence="17">
    <location>
        <begin position="20"/>
        <end position="38"/>
    </location>
</feature>
<keyword evidence="15" id="KW-0175">Coiled coil</keyword>
<dbReference type="PROSITE" id="PS50901">
    <property type="entry name" value="FTSK"/>
    <property type="match status" value="1"/>
</dbReference>
<evidence type="ECO:0000256" key="17">
    <source>
        <dbReference type="SAM" id="Phobius"/>
    </source>
</evidence>
<dbReference type="PANTHER" id="PTHR22683:SF41">
    <property type="entry name" value="DNA TRANSLOCASE FTSK"/>
    <property type="match status" value="1"/>
</dbReference>
<evidence type="ECO:0000256" key="10">
    <source>
        <dbReference type="ARBA" id="ARBA00023125"/>
    </source>
</evidence>
<feature type="compositionally biased region" description="Low complexity" evidence="16">
    <location>
        <begin position="382"/>
        <end position="392"/>
    </location>
</feature>
<dbReference type="PANTHER" id="PTHR22683">
    <property type="entry name" value="SPORULATION PROTEIN RELATED"/>
    <property type="match status" value="1"/>
</dbReference>
<dbReference type="SMART" id="SM00382">
    <property type="entry name" value="AAA"/>
    <property type="match status" value="1"/>
</dbReference>
<dbReference type="InterPro" id="IPR003593">
    <property type="entry name" value="AAA+_ATPase"/>
</dbReference>
<feature type="compositionally biased region" description="Basic and acidic residues" evidence="16">
    <location>
        <begin position="849"/>
        <end position="860"/>
    </location>
</feature>
<proteinExistence type="inferred from homology"/>
<evidence type="ECO:0000256" key="6">
    <source>
        <dbReference type="ARBA" id="ARBA00022741"/>
    </source>
</evidence>
<dbReference type="InterPro" id="IPR027417">
    <property type="entry name" value="P-loop_NTPase"/>
</dbReference>
<evidence type="ECO:0000256" key="15">
    <source>
        <dbReference type="SAM" id="Coils"/>
    </source>
</evidence>
<dbReference type="InterPro" id="IPR036388">
    <property type="entry name" value="WH-like_DNA-bd_sf"/>
</dbReference>
<evidence type="ECO:0000256" key="9">
    <source>
        <dbReference type="ARBA" id="ARBA00022989"/>
    </source>
</evidence>
<dbReference type="SUPFAM" id="SSF46785">
    <property type="entry name" value="Winged helix' DNA-binding domain"/>
    <property type="match status" value="1"/>
</dbReference>
<evidence type="ECO:0000313" key="20">
    <source>
        <dbReference type="Proteomes" id="UP000199024"/>
    </source>
</evidence>
<evidence type="ECO:0000313" key="19">
    <source>
        <dbReference type="EMBL" id="SFS21456.1"/>
    </source>
</evidence>
<evidence type="ECO:0000256" key="1">
    <source>
        <dbReference type="ARBA" id="ARBA00004651"/>
    </source>
</evidence>
<keyword evidence="10" id="KW-0238">DNA-binding</keyword>
<keyword evidence="11 17" id="KW-0472">Membrane</keyword>
<dbReference type="OrthoDB" id="9807790at2"/>
<dbReference type="InterPro" id="IPR041027">
    <property type="entry name" value="FtsK_alpha"/>
</dbReference>
<sequence>MKTLRLDSTPTRNRRLNEILGLIVLVAAMLFLLALVSYTPSDPSFNTAGGYASAAATGSARPAHNWAGLFGAYLSDACLQIIGVAVFLLPVLMMRLGICWMRSKPAGSPLAKNVGLALWVFFAPVAIALIPHHLLWRHALPLEGLTGRILADGMVHFLNLPGTAIVTTLMVAVSLYLATTFTFSTARQWLFTHFSFIEGLRERYEAWRQHKSSRQALDAELNGFESKREVAARKLREQNLRDYPDGLPSDKEVPTASLQVAPEPTTLLGGLFGWWKRRKRKSEEPVPAESDQPYQPEPVSLFQQMRRTNVDAPPVTALGTAAAAAAPYAEALFAAAAPLPRPEPADFPETFHEGGRDVFAAKPTTREPSPREPEDDDFFANARPLPLAGMAPLPTPPAAPRATAAAGPTLLPKRAPAPAPLPPPPAAAPQSISFGRRADADIKSVAITPKSIRGYKLPPSSLLYRSEEQAIVREEELRDEARVLVEKCAEFGVDGTVTQINPGPVVTTFEFRPDAGVKYARVTGLADDLCLAMAAESILIERMAGKSTVGIQIPNHNRETIWLRDVVECESFAQSKSKLAIALGKDINGAIVTADLAAMPHVLIAGSTGSGKSVAINAMIMSVLYKSTPEQVRMILVDPKRVELGMYEGIPHLFTPIITEAKLAANALRNAVREMERRLKLLAANHVRNIDQFNKLFASGSEYLFEDVNQEPLPYIMIVIDELADLMMLDRSNVEESITRLAQMARAVGIHLVLATQRPSVDVITGLIKANVPTRMSFRLATKVDSRTIIDSNGAESLLGRGDMLFLPPGTSRLQRVHAPFVTEKEIAAVTEFWRAQGEAEYVEGFLEGPKDEKGDHDGSEPSADDNDPMYDDAVRLVFEFSKASTSLLQRRLRIGYGRAAHLIDLMERDGLVGPADGSKPREILKSGNWISEVESALR</sequence>
<feature type="transmembrane region" description="Helical" evidence="17">
    <location>
        <begin position="156"/>
        <end position="178"/>
    </location>
</feature>
<evidence type="ECO:0000256" key="5">
    <source>
        <dbReference type="ARBA" id="ARBA00022692"/>
    </source>
</evidence>
<keyword evidence="20" id="KW-1185">Reference proteome</keyword>
<dbReference type="InterPro" id="IPR025199">
    <property type="entry name" value="FtsK_4TM"/>
</dbReference>
<dbReference type="InterPro" id="IPR002543">
    <property type="entry name" value="FtsK_dom"/>
</dbReference>
<evidence type="ECO:0000256" key="7">
    <source>
        <dbReference type="ARBA" id="ARBA00022829"/>
    </source>
</evidence>
<dbReference type="GO" id="GO:0051301">
    <property type="term" value="P:cell division"/>
    <property type="evidence" value="ECO:0007669"/>
    <property type="project" value="UniProtKB-KW"/>
</dbReference>
<dbReference type="SUPFAM" id="SSF52540">
    <property type="entry name" value="P-loop containing nucleoside triphosphate hydrolases"/>
    <property type="match status" value="1"/>
</dbReference>
<keyword evidence="6 14" id="KW-0547">Nucleotide-binding</keyword>
<keyword evidence="5 17" id="KW-0812">Transmembrane</keyword>
<reference evidence="19 20" key="1">
    <citation type="submission" date="2016-10" db="EMBL/GenBank/DDBJ databases">
        <authorList>
            <person name="de Groot N.N."/>
        </authorList>
    </citation>
    <scope>NUCLEOTIDE SEQUENCE [LARGE SCALE GENOMIC DNA]</scope>
    <source>
        <strain evidence="19 20">DSM 21001</strain>
    </source>
</reference>
<dbReference type="GO" id="GO:0005886">
    <property type="term" value="C:plasma membrane"/>
    <property type="evidence" value="ECO:0007669"/>
    <property type="project" value="UniProtKB-SubCell"/>
</dbReference>
<dbReference type="GO" id="GO:0007059">
    <property type="term" value="P:chromosome segregation"/>
    <property type="evidence" value="ECO:0007669"/>
    <property type="project" value="UniProtKB-KW"/>
</dbReference>
<dbReference type="SMART" id="SM00843">
    <property type="entry name" value="Ftsk_gamma"/>
    <property type="match status" value="1"/>
</dbReference>
<dbReference type="EMBL" id="FOZL01000002">
    <property type="protein sequence ID" value="SFS21456.1"/>
    <property type="molecule type" value="Genomic_DNA"/>
</dbReference>
<dbReference type="STRING" id="474950.SAMN05421771_4202"/>
<feature type="region of interest" description="Disordered" evidence="16">
    <location>
        <begin position="847"/>
        <end position="869"/>
    </location>
</feature>
<dbReference type="Pfam" id="PF09397">
    <property type="entry name" value="FtsK_gamma"/>
    <property type="match status" value="1"/>
</dbReference>
<keyword evidence="4" id="KW-0132">Cell division</keyword>
<keyword evidence="3" id="KW-1003">Cell membrane</keyword>